<comment type="subcellular location">
    <subcellularLocation>
        <location evidence="2">Cytoplasm</location>
    </subcellularLocation>
</comment>
<sequence>MKNTGKKIVVIGGGTGVFTVLSGLKKYFSDLTAVVTMADDGGSTGILREEFGILPPGDIRRALIALSTSDNKMLSQLFNYRFAEGGGLSGHSFGNLMITALERLTGSFDKAVEETGKLLSVRGRVLPVTLKKTALIAELENGSVVRGEANIDVPKHDGTIRIKKAYLKPNVAINPAAKTAILEADGIVIGPGDLFTSLIPNLLVDGMREALKKSRAKKIYFVNLMTKFGETTGFQASDFLRTIEEYLGKNILNYAVVNKTKPTAMRFRPYSKERAEVVEPDLKNFNASPIPIAANLLRRYGLLRHDPEKIAEIVRMLI</sequence>
<proteinExistence type="inferred from homology"/>
<dbReference type="InterPro" id="IPR002882">
    <property type="entry name" value="CofD"/>
</dbReference>
<dbReference type="AlphaFoldDB" id="A0A0G1W1R8"/>
<accession>A0A0G1W1R8</accession>
<dbReference type="EMBL" id="LCOK01000028">
    <property type="protein sequence ID" value="KKU76240.1"/>
    <property type="molecule type" value="Genomic_DNA"/>
</dbReference>
<evidence type="ECO:0000256" key="2">
    <source>
        <dbReference type="HAMAP-Rule" id="MF_00973"/>
    </source>
</evidence>
<dbReference type="GO" id="GO:0005737">
    <property type="term" value="C:cytoplasm"/>
    <property type="evidence" value="ECO:0007669"/>
    <property type="project" value="UniProtKB-SubCell"/>
</dbReference>
<dbReference type="HAMAP" id="MF_00973">
    <property type="entry name" value="Gluconeogen_factor"/>
    <property type="match status" value="1"/>
</dbReference>
<dbReference type="InterPro" id="IPR038136">
    <property type="entry name" value="CofD-like_dom_sf"/>
</dbReference>
<dbReference type="CDD" id="cd07187">
    <property type="entry name" value="YvcK_like"/>
    <property type="match status" value="1"/>
</dbReference>
<dbReference type="Pfam" id="PF01933">
    <property type="entry name" value="CofD"/>
    <property type="match status" value="1"/>
</dbReference>
<comment type="similarity">
    <text evidence="2">Belongs to the gluconeogenesis factor family.</text>
</comment>
<evidence type="ECO:0000256" key="1">
    <source>
        <dbReference type="ARBA" id="ARBA00022490"/>
    </source>
</evidence>
<name>A0A0G1W1R8_9BACT</name>
<dbReference type="Proteomes" id="UP000034682">
    <property type="component" value="Unassembled WGS sequence"/>
</dbReference>
<dbReference type="PATRIC" id="fig|1618655.3.peg.524"/>
<keyword evidence="1 2" id="KW-0963">Cytoplasm</keyword>
<dbReference type="PANTHER" id="PTHR30135">
    <property type="entry name" value="UNCHARACTERIZED PROTEIN YVCK-RELATED"/>
    <property type="match status" value="1"/>
</dbReference>
<organism evidence="3 4">
    <name type="scientific">Candidatus Giovannonibacteria bacterium GW2011_GWB1_47_6b</name>
    <dbReference type="NCBI Taxonomy" id="1618655"/>
    <lineage>
        <taxon>Bacteria</taxon>
        <taxon>Candidatus Giovannoniibacteriota</taxon>
    </lineage>
</organism>
<reference evidence="3 4" key="1">
    <citation type="journal article" date="2015" name="Nature">
        <title>rRNA introns, odd ribosomes, and small enigmatic genomes across a large radiation of phyla.</title>
        <authorList>
            <person name="Brown C.T."/>
            <person name="Hug L.A."/>
            <person name="Thomas B.C."/>
            <person name="Sharon I."/>
            <person name="Castelle C.J."/>
            <person name="Singh A."/>
            <person name="Wilkins M.J."/>
            <person name="Williams K.H."/>
            <person name="Banfield J.F."/>
        </authorList>
    </citation>
    <scope>NUCLEOTIDE SEQUENCE [LARGE SCALE GENOMIC DNA]</scope>
</reference>
<comment type="function">
    <text evidence="2">Required for morphogenesis under gluconeogenic growth conditions.</text>
</comment>
<dbReference type="GO" id="GO:0008360">
    <property type="term" value="P:regulation of cell shape"/>
    <property type="evidence" value="ECO:0007669"/>
    <property type="project" value="UniProtKB-UniRule"/>
</dbReference>
<evidence type="ECO:0000313" key="4">
    <source>
        <dbReference type="Proteomes" id="UP000034682"/>
    </source>
</evidence>
<dbReference type="SUPFAM" id="SSF142338">
    <property type="entry name" value="CofD-like"/>
    <property type="match status" value="1"/>
</dbReference>
<evidence type="ECO:0000313" key="3">
    <source>
        <dbReference type="EMBL" id="KKU76240.1"/>
    </source>
</evidence>
<dbReference type="NCBIfam" id="TIGR01826">
    <property type="entry name" value="CofD_related"/>
    <property type="match status" value="1"/>
</dbReference>
<dbReference type="InterPro" id="IPR010119">
    <property type="entry name" value="Gluconeogen_factor"/>
</dbReference>
<protein>
    <recommendedName>
        <fullName evidence="2">Putative gluconeogenesis factor</fullName>
    </recommendedName>
</protein>
<gene>
    <name evidence="3" type="ORF">UY02_C0028G0009</name>
</gene>
<dbReference type="Gene3D" id="3.40.50.10680">
    <property type="entry name" value="CofD-like domains"/>
    <property type="match status" value="1"/>
</dbReference>
<dbReference type="GO" id="GO:0043743">
    <property type="term" value="F:LPPG:FO 2-phospho-L-lactate transferase activity"/>
    <property type="evidence" value="ECO:0007669"/>
    <property type="project" value="InterPro"/>
</dbReference>
<dbReference type="PANTHER" id="PTHR30135:SF3">
    <property type="entry name" value="GLUCONEOGENESIS FACTOR-RELATED"/>
    <property type="match status" value="1"/>
</dbReference>
<comment type="caution">
    <text evidence="3">The sequence shown here is derived from an EMBL/GenBank/DDBJ whole genome shotgun (WGS) entry which is preliminary data.</text>
</comment>